<dbReference type="PANTHER" id="PTHR30273:SF2">
    <property type="entry name" value="PROTEIN FECR"/>
    <property type="match status" value="1"/>
</dbReference>
<dbReference type="PANTHER" id="PTHR30273">
    <property type="entry name" value="PERIPLASMIC SIGNAL SENSOR AND SIGMA FACTOR ACTIVATOR FECR-RELATED"/>
    <property type="match status" value="1"/>
</dbReference>
<dbReference type="GO" id="GO:0016989">
    <property type="term" value="F:sigma factor antagonist activity"/>
    <property type="evidence" value="ECO:0007669"/>
    <property type="project" value="TreeGrafter"/>
</dbReference>
<organism evidence="2 3">
    <name type="scientific">Peteryoungia ipomoeae</name>
    <dbReference type="NCBI Taxonomy" id="1210932"/>
    <lineage>
        <taxon>Bacteria</taxon>
        <taxon>Pseudomonadati</taxon>
        <taxon>Pseudomonadota</taxon>
        <taxon>Alphaproteobacteria</taxon>
        <taxon>Hyphomicrobiales</taxon>
        <taxon>Rhizobiaceae</taxon>
        <taxon>Peteryoungia</taxon>
    </lineage>
</organism>
<dbReference type="PROSITE" id="PS51318">
    <property type="entry name" value="TAT"/>
    <property type="match status" value="1"/>
</dbReference>
<proteinExistence type="predicted"/>
<gene>
    <name evidence="2" type="ORF">FAA97_17050</name>
</gene>
<evidence type="ECO:0000313" key="2">
    <source>
        <dbReference type="EMBL" id="THV20904.1"/>
    </source>
</evidence>
<evidence type="ECO:0000313" key="3">
    <source>
        <dbReference type="Proteomes" id="UP000308828"/>
    </source>
</evidence>
<dbReference type="OrthoDB" id="9798846at2"/>
<feature type="domain" description="FecR protein" evidence="1">
    <location>
        <begin position="111"/>
        <end position="201"/>
    </location>
</feature>
<dbReference type="Gene3D" id="2.60.120.1440">
    <property type="match status" value="1"/>
</dbReference>
<evidence type="ECO:0000259" key="1">
    <source>
        <dbReference type="Pfam" id="PF04773"/>
    </source>
</evidence>
<name>A0A4S8P076_9HYPH</name>
<dbReference type="InterPro" id="IPR012373">
    <property type="entry name" value="Ferrdict_sens_TM"/>
</dbReference>
<keyword evidence="3" id="KW-1185">Reference proteome</keyword>
<dbReference type="InterPro" id="IPR006860">
    <property type="entry name" value="FecR"/>
</dbReference>
<protein>
    <submittedName>
        <fullName evidence="2">Iron dicitrate transport regulator FecR</fullName>
    </submittedName>
</protein>
<dbReference type="PIRSF" id="PIRSF018266">
    <property type="entry name" value="FecR"/>
    <property type="match status" value="1"/>
</dbReference>
<reference evidence="2 3" key="1">
    <citation type="submission" date="2019-04" db="EMBL/GenBank/DDBJ databases">
        <title>Genome sequence of strain shin9-1.</title>
        <authorList>
            <person name="Gao J."/>
            <person name="Sun J."/>
        </authorList>
    </citation>
    <scope>NUCLEOTIDE SEQUENCE [LARGE SCALE GENOMIC DNA]</scope>
    <source>
        <strain evidence="3">shin9-1</strain>
    </source>
</reference>
<dbReference type="Proteomes" id="UP000308828">
    <property type="component" value="Unassembled WGS sequence"/>
</dbReference>
<dbReference type="EMBL" id="STGV01000006">
    <property type="protein sequence ID" value="THV20904.1"/>
    <property type="molecule type" value="Genomic_DNA"/>
</dbReference>
<dbReference type="AlphaFoldDB" id="A0A4S8P076"/>
<dbReference type="InterPro" id="IPR006311">
    <property type="entry name" value="TAT_signal"/>
</dbReference>
<dbReference type="RefSeq" id="WP_136599764.1">
    <property type="nucleotide sequence ID" value="NZ_STGV01000006.1"/>
</dbReference>
<comment type="caution">
    <text evidence="2">The sequence shown here is derived from an EMBL/GenBank/DDBJ whole genome shotgun (WGS) entry which is preliminary data.</text>
</comment>
<accession>A0A4S8P076</accession>
<sequence>MTKTIPDQERLLDEAIDLIIRQQNDPDNPVCEELIRAWRGRSQYHQDIWARVSRVHGASGTLLNEKRRIERSESLGLTRRNFMAGGLTILGLGSAAYSFAPGMLIEARADHVSGKGEIRRVTLPDGSIATLGPESAIAVNFGMERREIALLAGMCFFEVARELSHPFSVVCKDLRATALGTAFDVSNDNDSVTVAVDHGLVDVHASNAVLQAGVQLQEGQWLAMHTDSGRIDRGQRESGQIATWRDNLIIADQERVDALVSRIGRWIPGRIVIADSSVGAQRVSGIFDLTDPLRTLEAVVHPTGSRVHQVTSFVTVISPL</sequence>
<dbReference type="Pfam" id="PF04773">
    <property type="entry name" value="FecR"/>
    <property type="match status" value="1"/>
</dbReference>